<feature type="transmembrane region" description="Helical" evidence="8">
    <location>
        <begin position="175"/>
        <end position="195"/>
    </location>
</feature>
<dbReference type="GO" id="GO:0071555">
    <property type="term" value="P:cell wall organization"/>
    <property type="evidence" value="ECO:0007669"/>
    <property type="project" value="UniProtKB-UniRule"/>
</dbReference>
<evidence type="ECO:0000256" key="6">
    <source>
        <dbReference type="ARBA" id="ARBA00022989"/>
    </source>
</evidence>
<sequence length="528" mass="56688">MPLADDGRDAPERPAGGARSLLGAASLVMLFFVLSRVTGVARDIAIAGTFNLSPALDAYQAAFRVPDLIFEVVAGGALGSAFIPTFSRLSHRRGAAVAWRLFSQTVNAVTLVLGVLALVGIAMAPWLMRHVLAPGFEPAQQDLAAELMRWLLLGTVVYGVSGLCMGALNTRRHFLLPAAAPALRNVAIWGAALWLAEPFGVRGLVVGAVAGSLLHLLIQLPALREHGLRYSWTLDWRDADLFHILKLMGPRMIGLLFIHLNLIVNTNLVSRLAPGSVSAFDYGFRLMLIPVSVFAQALSIVAFPSFAALADRGRFDDMAASFRTMLRLVVWLAVPATVGMYLLRVPLIELLFERGSFDADSTQRVARALQYFLPGLTAYAAVEITVRAFYALHDTRRPMLAGVIIVLINIGLSLWWVGPLGYAGPALAASVATTVEILLLLWWLRAHLPRLAPVQLVWDSVRTAVAAAAMGGAVWLVLAGIGSGTGPWVQAAWVQLLLGIAAGGTAYFLFSAVVGNVRWLAGVRRASV</sequence>
<name>A0A6B1DUY3_9CHLR</name>
<comment type="pathway">
    <text evidence="8">Cell wall biogenesis; peptidoglycan biosynthesis.</text>
</comment>
<dbReference type="GO" id="GO:0008360">
    <property type="term" value="P:regulation of cell shape"/>
    <property type="evidence" value="ECO:0007669"/>
    <property type="project" value="UniProtKB-UniRule"/>
</dbReference>
<keyword evidence="7 8" id="KW-0472">Membrane</keyword>
<feature type="transmembrane region" description="Helical" evidence="8">
    <location>
        <begin position="108"/>
        <end position="127"/>
    </location>
</feature>
<dbReference type="InterPro" id="IPR051050">
    <property type="entry name" value="Lipid_II_flippase_MurJ/MviN"/>
</dbReference>
<keyword evidence="3 8" id="KW-0812">Transmembrane</keyword>
<keyword evidence="4 8" id="KW-0133">Cell shape</keyword>
<evidence type="ECO:0000256" key="5">
    <source>
        <dbReference type="ARBA" id="ARBA00022984"/>
    </source>
</evidence>
<dbReference type="HAMAP" id="MF_02078">
    <property type="entry name" value="MurJ_MviN"/>
    <property type="match status" value="1"/>
</dbReference>
<keyword evidence="5 8" id="KW-0573">Peptidoglycan synthesis</keyword>
<feature type="transmembrane region" description="Helical" evidence="8">
    <location>
        <begin position="244"/>
        <end position="264"/>
    </location>
</feature>
<evidence type="ECO:0000256" key="3">
    <source>
        <dbReference type="ARBA" id="ARBA00022692"/>
    </source>
</evidence>
<feature type="transmembrane region" description="Helical" evidence="8">
    <location>
        <begin position="20"/>
        <end position="37"/>
    </location>
</feature>
<dbReference type="PIRSF" id="PIRSF002869">
    <property type="entry name" value="MviN"/>
    <property type="match status" value="1"/>
</dbReference>
<dbReference type="PANTHER" id="PTHR47019">
    <property type="entry name" value="LIPID II FLIPPASE MURJ"/>
    <property type="match status" value="1"/>
</dbReference>
<dbReference type="NCBIfam" id="TIGR01695">
    <property type="entry name" value="murJ_mviN"/>
    <property type="match status" value="1"/>
</dbReference>
<dbReference type="InterPro" id="IPR004268">
    <property type="entry name" value="MurJ"/>
</dbReference>
<dbReference type="UniPathway" id="UPA00219"/>
<feature type="transmembrane region" description="Helical" evidence="8">
    <location>
        <begin position="456"/>
        <end position="481"/>
    </location>
</feature>
<evidence type="ECO:0000256" key="8">
    <source>
        <dbReference type="HAMAP-Rule" id="MF_02078"/>
    </source>
</evidence>
<accession>A0A6B1DUY3</accession>
<protein>
    <recommendedName>
        <fullName evidence="8">Probable lipid II flippase MurJ</fullName>
    </recommendedName>
</protein>
<evidence type="ECO:0000313" key="10">
    <source>
        <dbReference type="EMBL" id="MYD91529.1"/>
    </source>
</evidence>
<reference evidence="10" key="1">
    <citation type="submission" date="2019-09" db="EMBL/GenBank/DDBJ databases">
        <title>Characterisation of the sponge microbiome using genome-centric metagenomics.</title>
        <authorList>
            <person name="Engelberts J.P."/>
            <person name="Robbins S.J."/>
            <person name="De Goeij J.M."/>
            <person name="Aranda M."/>
            <person name="Bell S.C."/>
            <person name="Webster N.S."/>
        </authorList>
    </citation>
    <scope>NUCLEOTIDE SEQUENCE</scope>
    <source>
        <strain evidence="10">SB0662_bin_9</strain>
    </source>
</reference>
<evidence type="ECO:0000256" key="4">
    <source>
        <dbReference type="ARBA" id="ARBA00022960"/>
    </source>
</evidence>
<evidence type="ECO:0000256" key="2">
    <source>
        <dbReference type="ARBA" id="ARBA00022475"/>
    </source>
</evidence>
<keyword evidence="2 8" id="KW-1003">Cell membrane</keyword>
<feature type="transmembrane region" description="Helical" evidence="8">
    <location>
        <begin position="328"/>
        <end position="348"/>
    </location>
</feature>
<dbReference type="PRINTS" id="PR01806">
    <property type="entry name" value="VIRFACTRMVIN"/>
</dbReference>
<dbReference type="GO" id="GO:0009252">
    <property type="term" value="P:peptidoglycan biosynthetic process"/>
    <property type="evidence" value="ECO:0007669"/>
    <property type="project" value="UniProtKB-UniRule"/>
</dbReference>
<keyword evidence="8 9" id="KW-0961">Cell wall biogenesis/degradation</keyword>
<keyword evidence="8 9" id="KW-0813">Transport</keyword>
<feature type="transmembrane region" description="Helical" evidence="8">
    <location>
        <begin position="399"/>
        <end position="417"/>
    </location>
</feature>
<dbReference type="EMBL" id="VXPY01000100">
    <property type="protein sequence ID" value="MYD91529.1"/>
    <property type="molecule type" value="Genomic_DNA"/>
</dbReference>
<feature type="transmembrane region" description="Helical" evidence="8">
    <location>
        <begin position="368"/>
        <end position="392"/>
    </location>
</feature>
<feature type="transmembrane region" description="Helical" evidence="8">
    <location>
        <begin position="201"/>
        <end position="223"/>
    </location>
</feature>
<gene>
    <name evidence="8 10" type="primary">murJ</name>
    <name evidence="10" type="ORF">F4Y08_14550</name>
</gene>
<proteinExistence type="inferred from homology"/>
<dbReference type="GO" id="GO:0015648">
    <property type="term" value="F:lipid-linked peptidoglycan transporter activity"/>
    <property type="evidence" value="ECO:0007669"/>
    <property type="project" value="UniProtKB-UniRule"/>
</dbReference>
<feature type="transmembrane region" description="Helical" evidence="8">
    <location>
        <begin position="284"/>
        <end position="307"/>
    </location>
</feature>
<evidence type="ECO:0000256" key="1">
    <source>
        <dbReference type="ARBA" id="ARBA00004651"/>
    </source>
</evidence>
<comment type="subcellular location">
    <subcellularLocation>
        <location evidence="1 8">Cell membrane</location>
        <topology evidence="1 8">Multi-pass membrane protein</topology>
    </subcellularLocation>
</comment>
<dbReference type="GO" id="GO:0005886">
    <property type="term" value="C:plasma membrane"/>
    <property type="evidence" value="ECO:0007669"/>
    <property type="project" value="UniProtKB-SubCell"/>
</dbReference>
<comment type="function">
    <text evidence="8 9">Involved in peptidoglycan biosynthesis. Transports lipid-linked peptidoglycan precursors from the inner to the outer leaflet of the cytoplasmic membrane.</text>
</comment>
<comment type="similarity">
    <text evidence="8 9">Belongs to the MurJ/MviN family.</text>
</comment>
<feature type="transmembrane region" description="Helical" evidence="8">
    <location>
        <begin position="147"/>
        <end position="168"/>
    </location>
</feature>
<dbReference type="PANTHER" id="PTHR47019:SF1">
    <property type="entry name" value="LIPID II FLIPPASE MURJ"/>
    <property type="match status" value="1"/>
</dbReference>
<dbReference type="GO" id="GO:0034204">
    <property type="term" value="P:lipid translocation"/>
    <property type="evidence" value="ECO:0007669"/>
    <property type="project" value="TreeGrafter"/>
</dbReference>
<evidence type="ECO:0000256" key="7">
    <source>
        <dbReference type="ARBA" id="ARBA00023136"/>
    </source>
</evidence>
<dbReference type="AlphaFoldDB" id="A0A6B1DUY3"/>
<organism evidence="10">
    <name type="scientific">Caldilineaceae bacterium SB0662_bin_9</name>
    <dbReference type="NCBI Taxonomy" id="2605258"/>
    <lineage>
        <taxon>Bacteria</taxon>
        <taxon>Bacillati</taxon>
        <taxon>Chloroflexota</taxon>
        <taxon>Caldilineae</taxon>
        <taxon>Caldilineales</taxon>
        <taxon>Caldilineaceae</taxon>
    </lineage>
</organism>
<dbReference type="Pfam" id="PF03023">
    <property type="entry name" value="MurJ"/>
    <property type="match status" value="1"/>
</dbReference>
<feature type="transmembrane region" description="Helical" evidence="8">
    <location>
        <begin position="493"/>
        <end position="515"/>
    </location>
</feature>
<feature type="transmembrane region" description="Helical" evidence="8">
    <location>
        <begin position="423"/>
        <end position="444"/>
    </location>
</feature>
<keyword evidence="6 8" id="KW-1133">Transmembrane helix</keyword>
<dbReference type="CDD" id="cd13123">
    <property type="entry name" value="MATE_MurJ_like"/>
    <property type="match status" value="1"/>
</dbReference>
<evidence type="ECO:0000256" key="9">
    <source>
        <dbReference type="PIRNR" id="PIRNR002869"/>
    </source>
</evidence>
<comment type="caution">
    <text evidence="10">The sequence shown here is derived from an EMBL/GenBank/DDBJ whole genome shotgun (WGS) entry which is preliminary data.</text>
</comment>